<evidence type="ECO:0000313" key="1">
    <source>
        <dbReference type="EMBL" id="RUO35467.1"/>
    </source>
</evidence>
<sequence length="323" mass="36606">MLLKEKMFLSNCDSVRALTSEELHKRFLLGLTLANGVVLSPNTVLDNRDISDTLAKANVLKYLNEEGRGRLVLRGFNLEQDITLNDYFEALPGSYIVSSIDGSPSKEQLTGVQARALIARLKQTQEVLTALNPSYESVQLMPTSLQQEITLRLDDADVFNHFFKSDGERQLFLHAARDVVSRSEWYHFTQSYFAEQTRYSIDASARFRLEVIDPAYHSLFISSGEGFLQDQIKHLTQIPRGLLDVGLSIKGLQRELSLLAIPYKLFQFVSALGAGEVLKFLVESGIDYAETQATDRGYDFATRKNWFGLYPKMRNYIGLEIKK</sequence>
<organism evidence="1 2">
    <name type="scientific">Aliidiomarina shirensis</name>
    <dbReference type="NCBI Taxonomy" id="1048642"/>
    <lineage>
        <taxon>Bacteria</taxon>
        <taxon>Pseudomonadati</taxon>
        <taxon>Pseudomonadota</taxon>
        <taxon>Gammaproteobacteria</taxon>
        <taxon>Alteromonadales</taxon>
        <taxon>Idiomarinaceae</taxon>
        <taxon>Aliidiomarina</taxon>
    </lineage>
</organism>
<protein>
    <submittedName>
        <fullName evidence="1">Uncharacterized protein</fullName>
    </submittedName>
</protein>
<reference evidence="2" key="1">
    <citation type="journal article" date="2018" name="Front. Microbiol.">
        <title>Genome-Based Analysis Reveals the Taxonomy and Diversity of the Family Idiomarinaceae.</title>
        <authorList>
            <person name="Liu Y."/>
            <person name="Lai Q."/>
            <person name="Shao Z."/>
        </authorList>
    </citation>
    <scope>NUCLEOTIDE SEQUENCE [LARGE SCALE GENOMIC DNA]</scope>
    <source>
        <strain evidence="2">AIS</strain>
    </source>
</reference>
<dbReference type="OrthoDB" id="6396059at2"/>
<dbReference type="RefSeq" id="WP_126808620.1">
    <property type="nucleotide sequence ID" value="NZ_PIPP01000006.1"/>
</dbReference>
<dbReference type="AlphaFoldDB" id="A0A432WP42"/>
<dbReference type="EMBL" id="PIPP01000006">
    <property type="protein sequence ID" value="RUO35467.1"/>
    <property type="molecule type" value="Genomic_DNA"/>
</dbReference>
<comment type="caution">
    <text evidence="1">The sequence shown here is derived from an EMBL/GenBank/DDBJ whole genome shotgun (WGS) entry which is preliminary data.</text>
</comment>
<evidence type="ECO:0000313" key="2">
    <source>
        <dbReference type="Proteomes" id="UP000286934"/>
    </source>
</evidence>
<gene>
    <name evidence="1" type="ORF">CWE13_11085</name>
</gene>
<keyword evidence="2" id="KW-1185">Reference proteome</keyword>
<name>A0A432WP42_9GAMM</name>
<accession>A0A432WP42</accession>
<proteinExistence type="predicted"/>
<dbReference type="Proteomes" id="UP000286934">
    <property type="component" value="Unassembled WGS sequence"/>
</dbReference>